<keyword evidence="6 10" id="KW-0812">Transmembrane</keyword>
<name>A0A388SHV1_9BURK</name>
<dbReference type="NCBIfam" id="TIGR01352">
    <property type="entry name" value="tonB_Cterm"/>
    <property type="match status" value="1"/>
</dbReference>
<comment type="similarity">
    <text evidence="2">Belongs to the TonB family.</text>
</comment>
<dbReference type="RefSeq" id="WP_116270507.1">
    <property type="nucleotide sequence ID" value="NZ_BGZJ01000001.1"/>
</dbReference>
<feature type="transmembrane region" description="Helical" evidence="10">
    <location>
        <begin position="19"/>
        <end position="37"/>
    </location>
</feature>
<evidence type="ECO:0000256" key="3">
    <source>
        <dbReference type="ARBA" id="ARBA00022448"/>
    </source>
</evidence>
<dbReference type="GO" id="GO:0005886">
    <property type="term" value="C:plasma membrane"/>
    <property type="evidence" value="ECO:0007669"/>
    <property type="project" value="UniProtKB-SubCell"/>
</dbReference>
<evidence type="ECO:0000313" key="12">
    <source>
        <dbReference type="EMBL" id="GBO94274.1"/>
    </source>
</evidence>
<dbReference type="InterPro" id="IPR037682">
    <property type="entry name" value="TonB_C"/>
</dbReference>
<keyword evidence="5" id="KW-0997">Cell inner membrane</keyword>
<dbReference type="PANTHER" id="PTHR33446:SF13">
    <property type="entry name" value="TONB PROTEIN"/>
    <property type="match status" value="1"/>
</dbReference>
<evidence type="ECO:0000256" key="8">
    <source>
        <dbReference type="ARBA" id="ARBA00022989"/>
    </source>
</evidence>
<keyword evidence="4" id="KW-1003">Cell membrane</keyword>
<dbReference type="EMBL" id="BGZJ01000001">
    <property type="protein sequence ID" value="GBO94274.1"/>
    <property type="molecule type" value="Genomic_DNA"/>
</dbReference>
<proteinExistence type="inferred from homology"/>
<dbReference type="AlphaFoldDB" id="A0A388SHV1"/>
<evidence type="ECO:0000256" key="1">
    <source>
        <dbReference type="ARBA" id="ARBA00004383"/>
    </source>
</evidence>
<keyword evidence="9 10" id="KW-0472">Membrane</keyword>
<evidence type="ECO:0000259" key="11">
    <source>
        <dbReference type="PROSITE" id="PS52015"/>
    </source>
</evidence>
<keyword evidence="8 10" id="KW-1133">Transmembrane helix</keyword>
<dbReference type="SUPFAM" id="SSF74653">
    <property type="entry name" value="TolA/TonB C-terminal domain"/>
    <property type="match status" value="1"/>
</dbReference>
<feature type="domain" description="TonB C-terminal" evidence="11">
    <location>
        <begin position="169"/>
        <end position="259"/>
    </location>
</feature>
<sequence>MVGETADPVLLSSRAGGRWLTAGAFVLAAALLATQSFDLKRSAAPKPDFAMEIRVAETVKPAPAPAPEVKKVPEVKPVPKAAPVTAAPPVKREVQKPRVIASRTAVSPVTVEEPKPAAAPAVPEIPRPVTPHPAVSAPAAIPLRAASPAVKKAPAALPAAPQPAVKTSDVASKLIALVERKKRYPKSALRSGTEGVLEITFSLSPAGKILKASVSKGSGFSVLDAAGDVLASALIGESVGETGRAMKITVPLRYSLKNS</sequence>
<evidence type="ECO:0000256" key="2">
    <source>
        <dbReference type="ARBA" id="ARBA00006555"/>
    </source>
</evidence>
<dbReference type="PANTHER" id="PTHR33446">
    <property type="entry name" value="PROTEIN TONB-RELATED"/>
    <property type="match status" value="1"/>
</dbReference>
<evidence type="ECO:0000256" key="4">
    <source>
        <dbReference type="ARBA" id="ARBA00022475"/>
    </source>
</evidence>
<dbReference type="Gene3D" id="3.30.1150.10">
    <property type="match status" value="1"/>
</dbReference>
<comment type="subcellular location">
    <subcellularLocation>
        <location evidence="1">Cell inner membrane</location>
        <topology evidence="1">Single-pass membrane protein</topology>
        <orientation evidence="1">Periplasmic side</orientation>
    </subcellularLocation>
</comment>
<protein>
    <recommendedName>
        <fullName evidence="11">TonB C-terminal domain-containing protein</fullName>
    </recommendedName>
</protein>
<dbReference type="GO" id="GO:0015031">
    <property type="term" value="P:protein transport"/>
    <property type="evidence" value="ECO:0007669"/>
    <property type="project" value="UniProtKB-KW"/>
</dbReference>
<keyword evidence="7" id="KW-0653">Protein transport</keyword>
<dbReference type="InterPro" id="IPR051045">
    <property type="entry name" value="TonB-dependent_transducer"/>
</dbReference>
<evidence type="ECO:0000256" key="9">
    <source>
        <dbReference type="ARBA" id="ARBA00023136"/>
    </source>
</evidence>
<reference evidence="12 13" key="1">
    <citation type="journal article" date="2018" name="Int. J. Syst. Evol. Microbiol.">
        <title>Mesosutterella multiformis gen. nov., sp. nov., a member of the family Sutterellaceae and Sutterella megalosphaeroides sp. nov., isolated from human faeces.</title>
        <authorList>
            <person name="Sakamoto M."/>
            <person name="Ikeyama N."/>
            <person name="Kunihiro T."/>
            <person name="Iino T."/>
            <person name="Yuki M."/>
            <person name="Ohkuma M."/>
        </authorList>
    </citation>
    <scope>NUCLEOTIDE SEQUENCE [LARGE SCALE GENOMIC DNA]</scope>
    <source>
        <strain evidence="12 13">4NBBH2</strain>
    </source>
</reference>
<keyword evidence="13" id="KW-1185">Reference proteome</keyword>
<dbReference type="Proteomes" id="UP000266091">
    <property type="component" value="Unassembled WGS sequence"/>
</dbReference>
<evidence type="ECO:0000313" key="13">
    <source>
        <dbReference type="Proteomes" id="UP000266091"/>
    </source>
</evidence>
<evidence type="ECO:0000256" key="7">
    <source>
        <dbReference type="ARBA" id="ARBA00022927"/>
    </source>
</evidence>
<keyword evidence="3" id="KW-0813">Transport</keyword>
<dbReference type="InterPro" id="IPR006260">
    <property type="entry name" value="TonB/TolA_C"/>
</dbReference>
<dbReference type="GO" id="GO:0055085">
    <property type="term" value="P:transmembrane transport"/>
    <property type="evidence" value="ECO:0007669"/>
    <property type="project" value="InterPro"/>
</dbReference>
<dbReference type="PROSITE" id="PS52015">
    <property type="entry name" value="TONB_CTD"/>
    <property type="match status" value="1"/>
</dbReference>
<accession>A0A388SHV1</accession>
<comment type="caution">
    <text evidence="12">The sequence shown here is derived from an EMBL/GenBank/DDBJ whole genome shotgun (WGS) entry which is preliminary data.</text>
</comment>
<gene>
    <name evidence="12" type="ORF">MESMUL_16280</name>
</gene>
<dbReference type="Pfam" id="PF03544">
    <property type="entry name" value="TonB_C"/>
    <property type="match status" value="1"/>
</dbReference>
<evidence type="ECO:0000256" key="5">
    <source>
        <dbReference type="ARBA" id="ARBA00022519"/>
    </source>
</evidence>
<evidence type="ECO:0000256" key="6">
    <source>
        <dbReference type="ARBA" id="ARBA00022692"/>
    </source>
</evidence>
<evidence type="ECO:0000256" key="10">
    <source>
        <dbReference type="SAM" id="Phobius"/>
    </source>
</evidence>
<organism evidence="12 13">
    <name type="scientific">Mesosutterella multiformis</name>
    <dbReference type="NCBI Taxonomy" id="2259133"/>
    <lineage>
        <taxon>Bacteria</taxon>
        <taxon>Pseudomonadati</taxon>
        <taxon>Pseudomonadota</taxon>
        <taxon>Betaproteobacteria</taxon>
        <taxon>Burkholderiales</taxon>
        <taxon>Sutterellaceae</taxon>
        <taxon>Mesosutterella</taxon>
    </lineage>
</organism>